<evidence type="ECO:0000256" key="4">
    <source>
        <dbReference type="ARBA" id="ARBA00023125"/>
    </source>
</evidence>
<evidence type="ECO:0000313" key="9">
    <source>
        <dbReference type="Ensembl" id="ENSMZEP00005006809.1"/>
    </source>
</evidence>
<keyword evidence="4 5" id="KW-0238">DNA-binding</keyword>
<evidence type="ECO:0000256" key="6">
    <source>
        <dbReference type="RuleBase" id="RU369073"/>
    </source>
</evidence>
<name>A0A3P9BA88_9CICH</name>
<dbReference type="SUPFAM" id="SSF57716">
    <property type="entry name" value="Glucocorticoid receptor-like (DNA-binding domain)"/>
    <property type="match status" value="1"/>
</dbReference>
<accession>A0A3P9BA88</accession>
<dbReference type="PROSITE" id="PS50950">
    <property type="entry name" value="ZF_THAP"/>
    <property type="match status" value="1"/>
</dbReference>
<dbReference type="GO" id="GO:0001935">
    <property type="term" value="P:endothelial cell proliferation"/>
    <property type="evidence" value="ECO:0007669"/>
    <property type="project" value="UniProtKB-UniRule"/>
</dbReference>
<dbReference type="GO" id="GO:0005654">
    <property type="term" value="C:nucleoplasm"/>
    <property type="evidence" value="ECO:0007669"/>
    <property type="project" value="UniProtKB-SubCell"/>
</dbReference>
<keyword evidence="6 7" id="KW-0175">Coiled coil</keyword>
<comment type="function">
    <text evidence="6">DNA-binding transcription regulator that regulates endothelial cell proliferation and G1/S cell-cycle progression. Specifically binds the 5'-[AT]NTNN[GT]GGCA[AGT]-3' core DNA sequence and acts by modulating expression of pRB-E2F cell-cycle target genes.</text>
</comment>
<dbReference type="GO" id="GO:0006357">
    <property type="term" value="P:regulation of transcription by RNA polymerase II"/>
    <property type="evidence" value="ECO:0007669"/>
    <property type="project" value="TreeGrafter"/>
</dbReference>
<dbReference type="GO" id="GO:0008270">
    <property type="term" value="F:zinc ion binding"/>
    <property type="evidence" value="ECO:0007669"/>
    <property type="project" value="UniProtKB-KW"/>
</dbReference>
<reference evidence="9 10" key="1">
    <citation type="journal article" date="2014" name="Nature">
        <title>The genomic substrate for adaptive radiation in African cichlid fish.</title>
        <authorList>
            <person name="Brawand D."/>
            <person name="Wagner C.E."/>
            <person name="Li Y.I."/>
            <person name="Malinsky M."/>
            <person name="Keller I."/>
            <person name="Fan S."/>
            <person name="Simakov O."/>
            <person name="Ng A.Y."/>
            <person name="Lim Z.W."/>
            <person name="Bezault E."/>
            <person name="Turner-Maier J."/>
            <person name="Johnson J."/>
            <person name="Alcazar R."/>
            <person name="Noh H.J."/>
            <person name="Russell P."/>
            <person name="Aken B."/>
            <person name="Alfoldi J."/>
            <person name="Amemiya C."/>
            <person name="Azzouzi N."/>
            <person name="Baroiller J.F."/>
            <person name="Barloy-Hubler F."/>
            <person name="Berlin A."/>
            <person name="Bloomquist R."/>
            <person name="Carleton K.L."/>
            <person name="Conte M.A."/>
            <person name="D'Cotta H."/>
            <person name="Eshel O."/>
            <person name="Gaffney L."/>
            <person name="Galibert F."/>
            <person name="Gante H.F."/>
            <person name="Gnerre S."/>
            <person name="Greuter L."/>
            <person name="Guyon R."/>
            <person name="Haddad N.S."/>
            <person name="Haerty W."/>
            <person name="Harris R.M."/>
            <person name="Hofmann H.A."/>
            <person name="Hourlier T."/>
            <person name="Hulata G."/>
            <person name="Jaffe D.B."/>
            <person name="Lara M."/>
            <person name="Lee A.P."/>
            <person name="MacCallum I."/>
            <person name="Mwaiko S."/>
            <person name="Nikaido M."/>
            <person name="Nishihara H."/>
            <person name="Ozouf-Costaz C."/>
            <person name="Penman D.J."/>
            <person name="Przybylski D."/>
            <person name="Rakotomanga M."/>
            <person name="Renn S.C.P."/>
            <person name="Ribeiro F.J."/>
            <person name="Ron M."/>
            <person name="Salzburger W."/>
            <person name="Sanchez-Pulido L."/>
            <person name="Santos M.E."/>
            <person name="Searle S."/>
            <person name="Sharpe T."/>
            <person name="Swofford R."/>
            <person name="Tan F.J."/>
            <person name="Williams L."/>
            <person name="Young S."/>
            <person name="Yin S."/>
            <person name="Okada N."/>
            <person name="Kocher T.D."/>
            <person name="Miska E.A."/>
            <person name="Lander E.S."/>
            <person name="Venkatesh B."/>
            <person name="Fernald R.D."/>
            <person name="Meyer A."/>
            <person name="Ponting C.P."/>
            <person name="Streelman J.T."/>
            <person name="Lindblad-Toh K."/>
            <person name="Seehausen O."/>
            <person name="Di Palma F."/>
        </authorList>
    </citation>
    <scope>NUCLEOTIDE SEQUENCE</scope>
</reference>
<dbReference type="SMART" id="SM00980">
    <property type="entry name" value="THAP"/>
    <property type="match status" value="1"/>
</dbReference>
<evidence type="ECO:0000256" key="1">
    <source>
        <dbReference type="ARBA" id="ARBA00022723"/>
    </source>
</evidence>
<dbReference type="Ensembl" id="ENSMZET00005007110.1">
    <property type="protein sequence ID" value="ENSMZEP00005006809.1"/>
    <property type="gene ID" value="ENSMZEG00005005241.1"/>
</dbReference>
<keyword evidence="3" id="KW-0862">Zinc</keyword>
<dbReference type="STRING" id="106582.ENSMZEP00005006809"/>
<keyword evidence="6" id="KW-0539">Nucleus</keyword>
<keyword evidence="1" id="KW-0479">Metal-binding</keyword>
<keyword evidence="2 5" id="KW-0863">Zinc-finger</keyword>
<dbReference type="Pfam" id="PF05485">
    <property type="entry name" value="THAP"/>
    <property type="match status" value="1"/>
</dbReference>
<proteinExistence type="inferred from homology"/>
<keyword evidence="10" id="KW-1185">Reference proteome</keyword>
<evidence type="ECO:0000256" key="2">
    <source>
        <dbReference type="ARBA" id="ARBA00022771"/>
    </source>
</evidence>
<dbReference type="PANTHER" id="PTHR46600">
    <property type="entry name" value="THAP DOMAIN-CONTAINING"/>
    <property type="match status" value="1"/>
</dbReference>
<dbReference type="AlphaFoldDB" id="A0A3P9BA88"/>
<organism evidence="9 10">
    <name type="scientific">Maylandia zebra</name>
    <name type="common">zebra mbuna</name>
    <dbReference type="NCBI Taxonomy" id="106582"/>
    <lineage>
        <taxon>Eukaryota</taxon>
        <taxon>Metazoa</taxon>
        <taxon>Chordata</taxon>
        <taxon>Craniata</taxon>
        <taxon>Vertebrata</taxon>
        <taxon>Euteleostomi</taxon>
        <taxon>Actinopterygii</taxon>
        <taxon>Neopterygii</taxon>
        <taxon>Teleostei</taxon>
        <taxon>Neoteleostei</taxon>
        <taxon>Acanthomorphata</taxon>
        <taxon>Ovalentaria</taxon>
        <taxon>Cichlomorphae</taxon>
        <taxon>Cichliformes</taxon>
        <taxon>Cichlidae</taxon>
        <taxon>African cichlids</taxon>
        <taxon>Pseudocrenilabrinae</taxon>
        <taxon>Haplochromini</taxon>
        <taxon>Maylandia</taxon>
        <taxon>Maylandia zebra complex</taxon>
    </lineage>
</organism>
<evidence type="ECO:0000313" key="10">
    <source>
        <dbReference type="Proteomes" id="UP000265160"/>
    </source>
</evidence>
<evidence type="ECO:0000256" key="7">
    <source>
        <dbReference type="SAM" id="Coils"/>
    </source>
</evidence>
<comment type="similarity">
    <text evidence="6">Belongs to the THAP1 family.</text>
</comment>
<dbReference type="PANTHER" id="PTHR46600:SF7">
    <property type="entry name" value="SI:DKEY-228B2.6-RELATED"/>
    <property type="match status" value="1"/>
</dbReference>
<protein>
    <recommendedName>
        <fullName evidence="6">THAP domain-containing protein 1</fullName>
    </recommendedName>
</protein>
<sequence>MKVFKTEHFQKQEKKYSEHCCVPLCSASAKFNGILSFHAFPTYSDLRRQWLVNICRDHFTITSHTRVCCRHFASDQLIETERRPELVPPDDQEEHSLTRDHDYCSVPEPSALDISASAAEDLSEDVETLRKEIQELRVQREFGLQRFAALASDVTHLPKPRGSHSGPAELMPLRRRALLTCSFLYFVSHFQSYRQAFQMQKLFF</sequence>
<dbReference type="Proteomes" id="UP000265160">
    <property type="component" value="LG3"/>
</dbReference>
<reference evidence="9" key="3">
    <citation type="submission" date="2025-09" db="UniProtKB">
        <authorList>
            <consortium name="Ensembl"/>
        </authorList>
    </citation>
    <scope>IDENTIFICATION</scope>
</reference>
<feature type="domain" description="THAP-type" evidence="8">
    <location>
        <begin position="16"/>
        <end position="87"/>
    </location>
</feature>
<reference evidence="9" key="2">
    <citation type="submission" date="2025-08" db="UniProtKB">
        <authorList>
            <consortium name="Ensembl"/>
        </authorList>
    </citation>
    <scope>IDENTIFICATION</scope>
</reference>
<dbReference type="InterPro" id="IPR006612">
    <property type="entry name" value="THAP_Znf"/>
</dbReference>
<dbReference type="GO" id="GO:0000978">
    <property type="term" value="F:RNA polymerase II cis-regulatory region sequence-specific DNA binding"/>
    <property type="evidence" value="ECO:0007669"/>
    <property type="project" value="TreeGrafter"/>
</dbReference>
<keyword evidence="6" id="KW-0131">Cell cycle</keyword>
<keyword evidence="6" id="KW-0805">Transcription regulation</keyword>
<dbReference type="GO" id="GO:0003700">
    <property type="term" value="F:DNA-binding transcription factor activity"/>
    <property type="evidence" value="ECO:0007669"/>
    <property type="project" value="UniProtKB-UniRule"/>
</dbReference>
<dbReference type="InterPro" id="IPR026516">
    <property type="entry name" value="THAP1/10"/>
</dbReference>
<evidence type="ECO:0000256" key="5">
    <source>
        <dbReference type="PROSITE-ProRule" id="PRU00309"/>
    </source>
</evidence>
<keyword evidence="6" id="KW-0804">Transcription</keyword>
<dbReference type="GeneTree" id="ENSGT00940000175632"/>
<evidence type="ECO:0000259" key="8">
    <source>
        <dbReference type="PROSITE" id="PS50950"/>
    </source>
</evidence>
<feature type="coiled-coil region" evidence="7">
    <location>
        <begin position="112"/>
        <end position="146"/>
    </location>
</feature>
<comment type="subcellular location">
    <subcellularLocation>
        <location evidence="6">Nucleus</location>
        <location evidence="6">Nucleoplasm</location>
    </subcellularLocation>
</comment>
<evidence type="ECO:0000256" key="3">
    <source>
        <dbReference type="ARBA" id="ARBA00022833"/>
    </source>
</evidence>